<proteinExistence type="predicted"/>
<evidence type="ECO:0000313" key="3">
    <source>
        <dbReference type="Proteomes" id="UP000214646"/>
    </source>
</evidence>
<dbReference type="Proteomes" id="UP000214646">
    <property type="component" value="Unassembled WGS sequence"/>
</dbReference>
<accession>A0A225E032</accession>
<keyword evidence="1" id="KW-0812">Transmembrane</keyword>
<comment type="caution">
    <text evidence="2">The sequence shown here is derived from an EMBL/GenBank/DDBJ whole genome shotgun (WGS) entry which is preliminary data.</text>
</comment>
<keyword evidence="1" id="KW-1133">Transmembrane helix</keyword>
<organism evidence="2 3">
    <name type="scientific">Fimbriiglobus ruber</name>
    <dbReference type="NCBI Taxonomy" id="1908690"/>
    <lineage>
        <taxon>Bacteria</taxon>
        <taxon>Pseudomonadati</taxon>
        <taxon>Planctomycetota</taxon>
        <taxon>Planctomycetia</taxon>
        <taxon>Gemmatales</taxon>
        <taxon>Gemmataceae</taxon>
        <taxon>Fimbriiglobus</taxon>
    </lineage>
</organism>
<dbReference type="AlphaFoldDB" id="A0A225E032"/>
<keyword evidence="3" id="KW-1185">Reference proteome</keyword>
<sequence length="45" mass="4659">MFPVQATGVAIIFSAGFVARNSIVIFLLVTDNPKGEEIGGHSPGT</sequence>
<keyword evidence="1" id="KW-0472">Membrane</keyword>
<name>A0A225E032_9BACT</name>
<protein>
    <submittedName>
        <fullName evidence="2">Uncharacterized protein</fullName>
    </submittedName>
</protein>
<evidence type="ECO:0000256" key="1">
    <source>
        <dbReference type="SAM" id="Phobius"/>
    </source>
</evidence>
<evidence type="ECO:0000313" key="2">
    <source>
        <dbReference type="EMBL" id="OWK46583.1"/>
    </source>
</evidence>
<reference evidence="3" key="1">
    <citation type="submission" date="2017-06" db="EMBL/GenBank/DDBJ databases">
        <title>Genome analysis of Fimbriiglobus ruber SP5, the first member of the order Planctomycetales with confirmed chitinolytic capability.</title>
        <authorList>
            <person name="Ravin N.V."/>
            <person name="Rakitin A.L."/>
            <person name="Ivanova A.A."/>
            <person name="Beletsky A.V."/>
            <person name="Kulichevskaya I.S."/>
            <person name="Mardanov A.V."/>
            <person name="Dedysh S.N."/>
        </authorList>
    </citation>
    <scope>NUCLEOTIDE SEQUENCE [LARGE SCALE GENOMIC DNA]</scope>
    <source>
        <strain evidence="3">SP5</strain>
    </source>
</reference>
<gene>
    <name evidence="2" type="ORF">FRUB_00282</name>
</gene>
<feature type="transmembrane region" description="Helical" evidence="1">
    <location>
        <begin position="6"/>
        <end position="29"/>
    </location>
</feature>
<dbReference type="EMBL" id="NIDE01000001">
    <property type="protein sequence ID" value="OWK46583.1"/>
    <property type="molecule type" value="Genomic_DNA"/>
</dbReference>